<evidence type="ECO:0000256" key="3">
    <source>
        <dbReference type="ARBA" id="ARBA00034247"/>
    </source>
</evidence>
<dbReference type="EMBL" id="FTOH01000005">
    <property type="protein sequence ID" value="SIS85491.1"/>
    <property type="molecule type" value="Genomic_DNA"/>
</dbReference>
<dbReference type="InterPro" id="IPR029787">
    <property type="entry name" value="Nucleotide_cyclase"/>
</dbReference>
<keyword evidence="8" id="KW-1185">Reference proteome</keyword>
<dbReference type="Gene3D" id="3.30.70.270">
    <property type="match status" value="1"/>
</dbReference>
<keyword evidence="5" id="KW-0472">Membrane</keyword>
<feature type="transmembrane region" description="Helical" evidence="5">
    <location>
        <begin position="408"/>
        <end position="425"/>
    </location>
</feature>
<dbReference type="EC" id="2.7.7.65" evidence="2"/>
<feature type="transmembrane region" description="Helical" evidence="5">
    <location>
        <begin position="369"/>
        <end position="388"/>
    </location>
</feature>
<gene>
    <name evidence="7" type="ORF">SAMN05421686_105186</name>
</gene>
<dbReference type="PANTHER" id="PTHR45138:SF9">
    <property type="entry name" value="DIGUANYLATE CYCLASE DGCM-RELATED"/>
    <property type="match status" value="1"/>
</dbReference>
<dbReference type="GO" id="GO:0005886">
    <property type="term" value="C:plasma membrane"/>
    <property type="evidence" value="ECO:0007669"/>
    <property type="project" value="TreeGrafter"/>
</dbReference>
<dbReference type="Proteomes" id="UP000185639">
    <property type="component" value="Unassembled WGS sequence"/>
</dbReference>
<feature type="transmembrane region" description="Helical" evidence="5">
    <location>
        <begin position="248"/>
        <end position="267"/>
    </location>
</feature>
<evidence type="ECO:0000256" key="4">
    <source>
        <dbReference type="SAM" id="Coils"/>
    </source>
</evidence>
<keyword evidence="5" id="KW-1133">Transmembrane helix</keyword>
<dbReference type="InterPro" id="IPR000160">
    <property type="entry name" value="GGDEF_dom"/>
</dbReference>
<evidence type="ECO:0000313" key="8">
    <source>
        <dbReference type="Proteomes" id="UP000185639"/>
    </source>
</evidence>
<dbReference type="Pfam" id="PF00990">
    <property type="entry name" value="GGDEF"/>
    <property type="match status" value="1"/>
</dbReference>
<keyword evidence="5" id="KW-0812">Transmembrane</keyword>
<dbReference type="InterPro" id="IPR011623">
    <property type="entry name" value="7TMR_DISM_rcpt_extracell_dom1"/>
</dbReference>
<feature type="transmembrane region" description="Helical" evidence="5">
    <location>
        <begin position="313"/>
        <end position="334"/>
    </location>
</feature>
<evidence type="ECO:0000259" key="6">
    <source>
        <dbReference type="PROSITE" id="PS50887"/>
    </source>
</evidence>
<dbReference type="FunFam" id="3.30.70.270:FF:000001">
    <property type="entry name" value="Diguanylate cyclase domain protein"/>
    <property type="match status" value="1"/>
</dbReference>
<dbReference type="Pfam" id="PF07695">
    <property type="entry name" value="7TMR-DISM_7TM"/>
    <property type="match status" value="1"/>
</dbReference>
<sequence>MRVMQALIAVLFFRILLPVTVLFVALLRAGLLSLKETSVALTLTGAILSSALLLCTPAIASSTGLHEHRLLPGFGQIAPDVSYYLDQKGDLLLEDIMTRSFDKVREYPPQFGYTEAAVWLNFRYSNPGDIVWLSVNYPMLDDVQVFILDEHQKLLSAYPLGDRLYFVERVLLRPEFTVPLPSSVSLVSVYLRVQSGSSLEVPMTISEDAVLRKTMENSAWVQGLFFGAVVMLGLYHTLIFLSSGDRSYFYFGGLSLAMALIQATLWGRSYQFLWPESPDWNDIAVSALINTSNFFGVLYIAKVVKICESHRLINIAAMALAAISGLMVALSLYFPYADVIYPTLLLSMMTFLTCATMVVVRMRRGYPPAFAVFVAGLMYTLGSASYILGKLGVFNNSLLLDNALALGQLLQVLLFAFALSVRMAMDKELRERAQRDTAHAQAMLLETEREQNVRLDQEVKARTQELREANARLEKISTTDSLTGLYNRRHFDEVLEREYGRAAREGKALSLIMFDLDYFKNLNDTQGHAFGDEALRQTALRIQDVLNRPADMAFRYGGEEFVILLPDTEASAAHILARQIWTAMRSEPVVMKDQTVRLTISIGIATAMPDKDNSYYTLLKRADEKLYQAKNEGRDRICI</sequence>
<dbReference type="GO" id="GO:1902201">
    <property type="term" value="P:negative regulation of bacterial-type flagellum-dependent cell motility"/>
    <property type="evidence" value="ECO:0007669"/>
    <property type="project" value="TreeGrafter"/>
</dbReference>
<dbReference type="NCBIfam" id="TIGR00254">
    <property type="entry name" value="GGDEF"/>
    <property type="match status" value="1"/>
</dbReference>
<dbReference type="InterPro" id="IPR043128">
    <property type="entry name" value="Rev_trsase/Diguanyl_cyclase"/>
</dbReference>
<feature type="transmembrane region" description="Helical" evidence="5">
    <location>
        <begin position="39"/>
        <end position="60"/>
    </location>
</feature>
<dbReference type="STRING" id="484498.SAMN05421686_105186"/>
<name>A0A1N7MHR6_9GAMM</name>
<feature type="transmembrane region" description="Helical" evidence="5">
    <location>
        <begin position="283"/>
        <end position="301"/>
    </location>
</feature>
<dbReference type="Gene3D" id="2.60.40.2380">
    <property type="match status" value="1"/>
</dbReference>
<feature type="transmembrane region" description="Helical" evidence="5">
    <location>
        <begin position="340"/>
        <end position="360"/>
    </location>
</feature>
<reference evidence="8" key="1">
    <citation type="submission" date="2017-01" db="EMBL/GenBank/DDBJ databases">
        <authorList>
            <person name="Varghese N."/>
            <person name="Submissions S."/>
        </authorList>
    </citation>
    <scope>NUCLEOTIDE SEQUENCE [LARGE SCALE GENOMIC DNA]</scope>
    <source>
        <strain evidence="8">DSM 24913</strain>
    </source>
</reference>
<dbReference type="AlphaFoldDB" id="A0A1N7MHR6"/>
<dbReference type="InterPro" id="IPR050469">
    <property type="entry name" value="Diguanylate_Cyclase"/>
</dbReference>
<accession>A0A1N7MHR6</accession>
<feature type="domain" description="GGDEF" evidence="6">
    <location>
        <begin position="507"/>
        <end position="639"/>
    </location>
</feature>
<feature type="coiled-coil region" evidence="4">
    <location>
        <begin position="430"/>
        <end position="472"/>
    </location>
</feature>
<dbReference type="SUPFAM" id="SSF55073">
    <property type="entry name" value="Nucleotide cyclase"/>
    <property type="match status" value="1"/>
</dbReference>
<comment type="catalytic activity">
    <reaction evidence="3">
        <text>2 GTP = 3',3'-c-di-GMP + 2 diphosphate</text>
        <dbReference type="Rhea" id="RHEA:24898"/>
        <dbReference type="ChEBI" id="CHEBI:33019"/>
        <dbReference type="ChEBI" id="CHEBI:37565"/>
        <dbReference type="ChEBI" id="CHEBI:58805"/>
        <dbReference type="EC" id="2.7.7.65"/>
    </reaction>
</comment>
<feature type="transmembrane region" description="Helical" evidence="5">
    <location>
        <begin position="219"/>
        <end position="241"/>
    </location>
</feature>
<protein>
    <recommendedName>
        <fullName evidence="2">diguanylate cyclase</fullName>
        <ecNumber evidence="2">2.7.7.65</ecNumber>
    </recommendedName>
</protein>
<dbReference type="CDD" id="cd01949">
    <property type="entry name" value="GGDEF"/>
    <property type="match status" value="1"/>
</dbReference>
<dbReference type="InterPro" id="IPR011622">
    <property type="entry name" value="7TMR_DISM_rcpt_extracell_dom2"/>
</dbReference>
<dbReference type="GO" id="GO:0043709">
    <property type="term" value="P:cell adhesion involved in single-species biofilm formation"/>
    <property type="evidence" value="ECO:0007669"/>
    <property type="project" value="TreeGrafter"/>
</dbReference>
<dbReference type="GO" id="GO:0052621">
    <property type="term" value="F:diguanylate cyclase activity"/>
    <property type="evidence" value="ECO:0007669"/>
    <property type="project" value="UniProtKB-EC"/>
</dbReference>
<evidence type="ECO:0000256" key="2">
    <source>
        <dbReference type="ARBA" id="ARBA00012528"/>
    </source>
</evidence>
<dbReference type="PROSITE" id="PS50887">
    <property type="entry name" value="GGDEF"/>
    <property type="match status" value="1"/>
</dbReference>
<comment type="cofactor">
    <cofactor evidence="1">
        <name>Mg(2+)</name>
        <dbReference type="ChEBI" id="CHEBI:18420"/>
    </cofactor>
</comment>
<organism evidence="7 8">
    <name type="scientific">Thalassolituus maritimus</name>
    <dbReference type="NCBI Taxonomy" id="484498"/>
    <lineage>
        <taxon>Bacteria</taxon>
        <taxon>Pseudomonadati</taxon>
        <taxon>Pseudomonadota</taxon>
        <taxon>Gammaproteobacteria</taxon>
        <taxon>Oceanospirillales</taxon>
        <taxon>Oceanospirillaceae</taxon>
        <taxon>Thalassolituus</taxon>
    </lineage>
</organism>
<evidence type="ECO:0000313" key="7">
    <source>
        <dbReference type="EMBL" id="SIS85491.1"/>
    </source>
</evidence>
<feature type="transmembrane region" description="Helical" evidence="5">
    <location>
        <begin position="6"/>
        <end position="27"/>
    </location>
</feature>
<keyword evidence="4" id="KW-0175">Coiled coil</keyword>
<dbReference type="OrthoDB" id="5289013at2"/>
<proteinExistence type="predicted"/>
<evidence type="ECO:0000256" key="5">
    <source>
        <dbReference type="SAM" id="Phobius"/>
    </source>
</evidence>
<dbReference type="Pfam" id="PF07696">
    <property type="entry name" value="7TMR-DISMED2"/>
    <property type="match status" value="1"/>
</dbReference>
<evidence type="ECO:0000256" key="1">
    <source>
        <dbReference type="ARBA" id="ARBA00001946"/>
    </source>
</evidence>
<dbReference type="SMART" id="SM00267">
    <property type="entry name" value="GGDEF"/>
    <property type="match status" value="1"/>
</dbReference>
<dbReference type="PANTHER" id="PTHR45138">
    <property type="entry name" value="REGULATORY COMPONENTS OF SENSORY TRANSDUCTION SYSTEM"/>
    <property type="match status" value="1"/>
</dbReference>